<name>A0ABR0A7V2_9CRUS</name>
<evidence type="ECO:0000313" key="1">
    <source>
        <dbReference type="EMBL" id="KAK4021055.1"/>
    </source>
</evidence>
<dbReference type="EMBL" id="JAOYFB010000036">
    <property type="protein sequence ID" value="KAK4021055.1"/>
    <property type="molecule type" value="Genomic_DNA"/>
</dbReference>
<sequence length="95" mass="10984">MNKLIFQLTTVVLDIKLYSSDYAFIIRSQFLLTKLATPDGHSFRLGQTCQVIRVSRVDVGQTRAAEEPTMHILYIVSKHFRYSTGHPTRRVEDKK</sequence>
<protein>
    <submittedName>
        <fullName evidence="1">Uncharacterized protein</fullName>
    </submittedName>
</protein>
<gene>
    <name evidence="1" type="ORF">OUZ56_002989</name>
</gene>
<reference evidence="1 2" key="1">
    <citation type="journal article" date="2023" name="Nucleic Acids Res.">
        <title>The hologenome of Daphnia magna reveals possible DNA methylation and microbiome-mediated evolution of the host genome.</title>
        <authorList>
            <person name="Chaturvedi A."/>
            <person name="Li X."/>
            <person name="Dhandapani V."/>
            <person name="Marshall H."/>
            <person name="Kissane S."/>
            <person name="Cuenca-Cambronero M."/>
            <person name="Asole G."/>
            <person name="Calvet F."/>
            <person name="Ruiz-Romero M."/>
            <person name="Marangio P."/>
            <person name="Guigo R."/>
            <person name="Rago D."/>
            <person name="Mirbahai L."/>
            <person name="Eastwood N."/>
            <person name="Colbourne J.K."/>
            <person name="Zhou J."/>
            <person name="Mallon E."/>
            <person name="Orsini L."/>
        </authorList>
    </citation>
    <scope>NUCLEOTIDE SEQUENCE [LARGE SCALE GENOMIC DNA]</scope>
    <source>
        <strain evidence="1">LRV0_1</strain>
    </source>
</reference>
<evidence type="ECO:0000313" key="2">
    <source>
        <dbReference type="Proteomes" id="UP001234178"/>
    </source>
</evidence>
<proteinExistence type="predicted"/>
<accession>A0ABR0A7V2</accession>
<organism evidence="1 2">
    <name type="scientific">Daphnia magna</name>
    <dbReference type="NCBI Taxonomy" id="35525"/>
    <lineage>
        <taxon>Eukaryota</taxon>
        <taxon>Metazoa</taxon>
        <taxon>Ecdysozoa</taxon>
        <taxon>Arthropoda</taxon>
        <taxon>Crustacea</taxon>
        <taxon>Branchiopoda</taxon>
        <taxon>Diplostraca</taxon>
        <taxon>Cladocera</taxon>
        <taxon>Anomopoda</taxon>
        <taxon>Daphniidae</taxon>
        <taxon>Daphnia</taxon>
    </lineage>
</organism>
<keyword evidence="2" id="KW-1185">Reference proteome</keyword>
<dbReference type="Proteomes" id="UP001234178">
    <property type="component" value="Unassembled WGS sequence"/>
</dbReference>
<comment type="caution">
    <text evidence="1">The sequence shown here is derived from an EMBL/GenBank/DDBJ whole genome shotgun (WGS) entry which is preliminary data.</text>
</comment>